<protein>
    <submittedName>
        <fullName evidence="2">Uncharacterized protein</fullName>
    </submittedName>
</protein>
<sequence length="165" mass="18779">MNFLFLVYFHSCKNASESLPMYDFDDWCDDSGDNRAVMSIFFILAISAFLIALDYPTIYFDCKKTPRVYEAAKHGSKGTFVIALIINVVDLLVSVLGWYCGAKMKLIWYCIIWFGFLSMKAILDTADLILVLKGYTSLTKRRVPMFSDSLILSFKSTQLLLSLLS</sequence>
<evidence type="ECO:0000313" key="2">
    <source>
        <dbReference type="EMBL" id="ODM90178.1"/>
    </source>
</evidence>
<organism evidence="2 3">
    <name type="scientific">Orchesella cincta</name>
    <name type="common">Springtail</name>
    <name type="synonym">Podura cincta</name>
    <dbReference type="NCBI Taxonomy" id="48709"/>
    <lineage>
        <taxon>Eukaryota</taxon>
        <taxon>Metazoa</taxon>
        <taxon>Ecdysozoa</taxon>
        <taxon>Arthropoda</taxon>
        <taxon>Hexapoda</taxon>
        <taxon>Collembola</taxon>
        <taxon>Entomobryomorpha</taxon>
        <taxon>Entomobryoidea</taxon>
        <taxon>Orchesellidae</taxon>
        <taxon>Orchesellinae</taxon>
        <taxon>Orchesella</taxon>
    </lineage>
</organism>
<gene>
    <name evidence="2" type="ORF">Ocin01_16503</name>
</gene>
<name>A0A1D2MB01_ORCCI</name>
<keyword evidence="1" id="KW-0472">Membrane</keyword>
<accession>A0A1D2MB01</accession>
<keyword evidence="3" id="KW-1185">Reference proteome</keyword>
<keyword evidence="1" id="KW-1133">Transmembrane helix</keyword>
<dbReference type="Proteomes" id="UP000094527">
    <property type="component" value="Unassembled WGS sequence"/>
</dbReference>
<dbReference type="EMBL" id="LJIJ01002126">
    <property type="protein sequence ID" value="ODM90178.1"/>
    <property type="molecule type" value="Genomic_DNA"/>
</dbReference>
<feature type="transmembrane region" description="Helical" evidence="1">
    <location>
        <begin position="80"/>
        <end position="100"/>
    </location>
</feature>
<comment type="caution">
    <text evidence="2">The sequence shown here is derived from an EMBL/GenBank/DDBJ whole genome shotgun (WGS) entry which is preliminary data.</text>
</comment>
<reference evidence="2 3" key="1">
    <citation type="journal article" date="2016" name="Genome Biol. Evol.">
        <title>Gene Family Evolution Reflects Adaptation to Soil Environmental Stressors in the Genome of the Collembolan Orchesella cincta.</title>
        <authorList>
            <person name="Faddeeva-Vakhrusheva A."/>
            <person name="Derks M.F."/>
            <person name="Anvar S.Y."/>
            <person name="Agamennone V."/>
            <person name="Suring W."/>
            <person name="Smit S."/>
            <person name="van Straalen N.M."/>
            <person name="Roelofs D."/>
        </authorList>
    </citation>
    <scope>NUCLEOTIDE SEQUENCE [LARGE SCALE GENOMIC DNA]</scope>
    <source>
        <tissue evidence="2">Mixed pool</tissue>
    </source>
</reference>
<proteinExistence type="predicted"/>
<evidence type="ECO:0000256" key="1">
    <source>
        <dbReference type="SAM" id="Phobius"/>
    </source>
</evidence>
<dbReference type="AlphaFoldDB" id="A0A1D2MB01"/>
<feature type="transmembrane region" description="Helical" evidence="1">
    <location>
        <begin position="106"/>
        <end position="132"/>
    </location>
</feature>
<evidence type="ECO:0000313" key="3">
    <source>
        <dbReference type="Proteomes" id="UP000094527"/>
    </source>
</evidence>
<feature type="transmembrane region" description="Helical" evidence="1">
    <location>
        <begin position="39"/>
        <end position="60"/>
    </location>
</feature>
<keyword evidence="1" id="KW-0812">Transmembrane</keyword>